<evidence type="ECO:0000259" key="14">
    <source>
        <dbReference type="Pfam" id="PF04926"/>
    </source>
</evidence>
<dbReference type="GO" id="GO:1990817">
    <property type="term" value="F:poly(A) RNA polymerase activity"/>
    <property type="evidence" value="ECO:0007669"/>
    <property type="project" value="UniProtKB-EC"/>
</dbReference>
<keyword evidence="12" id="KW-0539">Nucleus</keyword>
<dbReference type="Gene3D" id="1.10.1410.10">
    <property type="match status" value="1"/>
</dbReference>
<comment type="subcellular location">
    <subcellularLocation>
        <location evidence="3">Nucleus</location>
    </subcellularLocation>
</comment>
<evidence type="ECO:0000313" key="17">
    <source>
        <dbReference type="EMBL" id="KAF8390077.1"/>
    </source>
</evidence>
<dbReference type="Pfam" id="PF04928">
    <property type="entry name" value="PAP_central"/>
    <property type="match status" value="1"/>
</dbReference>
<evidence type="ECO:0000259" key="16">
    <source>
        <dbReference type="Pfam" id="PF20750"/>
    </source>
</evidence>
<feature type="domain" description="Poly(A) polymerase nucleotidyltransferase" evidence="16">
    <location>
        <begin position="36"/>
        <end position="120"/>
    </location>
</feature>
<evidence type="ECO:0000256" key="2">
    <source>
        <dbReference type="ARBA" id="ARBA00001946"/>
    </source>
</evidence>
<comment type="catalytic activity">
    <reaction evidence="13">
        <text>RNA(n) + ATP = RNA(n)-3'-adenine ribonucleotide + diphosphate</text>
        <dbReference type="Rhea" id="RHEA:11332"/>
        <dbReference type="Rhea" id="RHEA-COMP:14527"/>
        <dbReference type="Rhea" id="RHEA-COMP:17347"/>
        <dbReference type="ChEBI" id="CHEBI:30616"/>
        <dbReference type="ChEBI" id="CHEBI:33019"/>
        <dbReference type="ChEBI" id="CHEBI:140395"/>
        <dbReference type="ChEBI" id="CHEBI:173115"/>
        <dbReference type="EC" id="2.7.7.19"/>
    </reaction>
</comment>
<dbReference type="PANTHER" id="PTHR10682">
    <property type="entry name" value="POLY A POLYMERASE"/>
    <property type="match status" value="1"/>
</dbReference>
<evidence type="ECO:0000256" key="6">
    <source>
        <dbReference type="ARBA" id="ARBA00022664"/>
    </source>
</evidence>
<dbReference type="GO" id="GO:0005634">
    <property type="term" value="C:nucleus"/>
    <property type="evidence" value="ECO:0007669"/>
    <property type="project" value="UniProtKB-SubCell"/>
</dbReference>
<name>A0A835D6V1_TETSI</name>
<dbReference type="Proteomes" id="UP000655225">
    <property type="component" value="Unassembled WGS sequence"/>
</dbReference>
<keyword evidence="9" id="KW-0547">Nucleotide-binding</keyword>
<dbReference type="Gene3D" id="3.30.70.590">
    <property type="entry name" value="Poly(A) polymerase predicted RNA binding domain"/>
    <property type="match status" value="1"/>
</dbReference>
<dbReference type="SUPFAM" id="SSF55003">
    <property type="entry name" value="PAP/Archaeal CCA-adding enzyme, C-terminal domain"/>
    <property type="match status" value="1"/>
</dbReference>
<dbReference type="PANTHER" id="PTHR10682:SF10">
    <property type="entry name" value="POLYNUCLEOTIDE ADENYLYLTRANSFERASE"/>
    <property type="match status" value="1"/>
</dbReference>
<dbReference type="OMA" id="SANDQHN"/>
<dbReference type="FunFam" id="1.10.1410.10:FF:000001">
    <property type="entry name" value="Putative poly(A) polymerase gamma"/>
    <property type="match status" value="1"/>
</dbReference>
<dbReference type="GO" id="GO:0003723">
    <property type="term" value="F:RNA binding"/>
    <property type="evidence" value="ECO:0007669"/>
    <property type="project" value="InterPro"/>
</dbReference>
<dbReference type="EC" id="2.7.7.19" evidence="5"/>
<keyword evidence="8" id="KW-0479">Metal-binding</keyword>
<evidence type="ECO:0000256" key="3">
    <source>
        <dbReference type="ARBA" id="ARBA00004123"/>
    </source>
</evidence>
<dbReference type="Gene3D" id="3.30.460.10">
    <property type="entry name" value="Beta Polymerase, domain 2"/>
    <property type="match status" value="1"/>
</dbReference>
<dbReference type="Pfam" id="PF04926">
    <property type="entry name" value="PAP_RNA-bind"/>
    <property type="match status" value="1"/>
</dbReference>
<gene>
    <name evidence="17" type="ORF">HHK36_024598</name>
</gene>
<evidence type="ECO:0000256" key="13">
    <source>
        <dbReference type="ARBA" id="ARBA00048830"/>
    </source>
</evidence>
<dbReference type="Pfam" id="PF20750">
    <property type="entry name" value="PAP_NTPase"/>
    <property type="match status" value="2"/>
</dbReference>
<dbReference type="FunFam" id="3.30.70.590:FF:000002">
    <property type="entry name" value="Nuclear poly(A) polymerase 4"/>
    <property type="match status" value="1"/>
</dbReference>
<evidence type="ECO:0000256" key="9">
    <source>
        <dbReference type="ARBA" id="ARBA00022741"/>
    </source>
</evidence>
<organism evidence="17 18">
    <name type="scientific">Tetracentron sinense</name>
    <name type="common">Spur-leaf</name>
    <dbReference type="NCBI Taxonomy" id="13715"/>
    <lineage>
        <taxon>Eukaryota</taxon>
        <taxon>Viridiplantae</taxon>
        <taxon>Streptophyta</taxon>
        <taxon>Embryophyta</taxon>
        <taxon>Tracheophyta</taxon>
        <taxon>Spermatophyta</taxon>
        <taxon>Magnoliopsida</taxon>
        <taxon>Trochodendrales</taxon>
        <taxon>Trochodendraceae</taxon>
        <taxon>Tetracentron</taxon>
    </lineage>
</organism>
<dbReference type="GO" id="GO:0046872">
    <property type="term" value="F:metal ion binding"/>
    <property type="evidence" value="ECO:0007669"/>
    <property type="project" value="UniProtKB-KW"/>
</dbReference>
<comment type="cofactor">
    <cofactor evidence="2">
        <name>Mg(2+)</name>
        <dbReference type="ChEBI" id="CHEBI:18420"/>
    </cofactor>
</comment>
<evidence type="ECO:0000259" key="15">
    <source>
        <dbReference type="Pfam" id="PF04928"/>
    </source>
</evidence>
<dbReference type="EMBL" id="JABCRI010000018">
    <property type="protein sequence ID" value="KAF8390077.1"/>
    <property type="molecule type" value="Genomic_DNA"/>
</dbReference>
<evidence type="ECO:0000256" key="8">
    <source>
        <dbReference type="ARBA" id="ARBA00022723"/>
    </source>
</evidence>
<keyword evidence="7" id="KW-0808">Transferase</keyword>
<dbReference type="SUPFAM" id="SSF81631">
    <property type="entry name" value="PAP/OAS1 substrate-binding domain"/>
    <property type="match status" value="1"/>
</dbReference>
<dbReference type="GO" id="GO:0005524">
    <property type="term" value="F:ATP binding"/>
    <property type="evidence" value="ECO:0007669"/>
    <property type="project" value="UniProtKB-KW"/>
</dbReference>
<feature type="domain" description="Poly(A) polymerase central" evidence="15">
    <location>
        <begin position="213"/>
        <end position="357"/>
    </location>
</feature>
<dbReference type="GO" id="GO:0031123">
    <property type="term" value="P:RNA 3'-end processing"/>
    <property type="evidence" value="ECO:0007669"/>
    <property type="project" value="InterPro"/>
</dbReference>
<keyword evidence="18" id="KW-1185">Reference proteome</keyword>
<feature type="domain" description="Poly(A) polymerase RNA-binding" evidence="14">
    <location>
        <begin position="361"/>
        <end position="418"/>
    </location>
</feature>
<evidence type="ECO:0000256" key="10">
    <source>
        <dbReference type="ARBA" id="ARBA00022840"/>
    </source>
</evidence>
<dbReference type="InterPro" id="IPR048840">
    <property type="entry name" value="PolA_pol_NTPase"/>
</dbReference>
<sequence length="769" mass="85487">MNLYILAKQKIVKKKKKELMGSPGLNNRSNGKHLAVTEPISLGGPTEFDVSKTRELEKFLADAELYENQEEAVSREEVLGRLDQIVKFWVKTVSRAKGFNEQLVQEANAKIFTFGSYRLGEDFFIELHGMLADMPEVTELHPVPDAHVPVMKFKFNGISIDLLYAKLSLWVIPEDLDISQDSILQNADEQTVRSLNGCRVTDQILRLVPNIQSFRTTLRCMKFWAKRRGVYSNVAGFLGGINWALLVARICQLYPNALPSMLVSRFFRVYTQWRWPNPVMLCAIEEGSLGLPIWDPRRNHRDRLHMMPIITPAYPCMNSSYNVSSSTLRVMTEEFQRGNDICEAMETNKVDWNTLFEPYPFFEAYKNYLQIDVAAENDDNLRKWKGWVESRLRQLTLKIERHTFGMLQCHPHPGVFSDKSRPFHCCYFMGLQRNQGVPVHEGEQFDIRVTVEEFKHSVGMYTLWKPGMEIHVSHIRRRNVPLFVFPGGVRPLRPAKVAGEGNLVTKPKVSNSAQADKSCESTAILDGADEMRKRKRDDDNVGNNSKNRKCLAAIASASGGVLGESRSRSPPIIRSSSALISCFITGGNMDADARGKEINGDQVEDNVEDSSMNAICPAEIPFHSGGEAEGSVIFSSQVIQSSSLAGSSSSKEAEKLVNEKITSGTSIGIGGFQEELDELEDAFGSTDQVNGFGGGTKGGLLGSSTAAAAENGVDPCTSFFQNGDTEELEPAEMTAPFSNGIPASMFTAQRKPLIRLSFTSLTKATGKST</sequence>
<evidence type="ECO:0000256" key="12">
    <source>
        <dbReference type="ARBA" id="ARBA00023242"/>
    </source>
</evidence>
<dbReference type="GO" id="GO:0006397">
    <property type="term" value="P:mRNA processing"/>
    <property type="evidence" value="ECO:0007669"/>
    <property type="project" value="UniProtKB-KW"/>
</dbReference>
<dbReference type="CDD" id="cd05402">
    <property type="entry name" value="NT_PAP_TUTase"/>
    <property type="match status" value="1"/>
</dbReference>
<accession>A0A835D6V1</accession>
<comment type="similarity">
    <text evidence="4">Belongs to the poly(A) polymerase family.</text>
</comment>
<comment type="caution">
    <text evidence="17">The sequence shown here is derived from an EMBL/GenBank/DDBJ whole genome shotgun (WGS) entry which is preliminary data.</text>
</comment>
<evidence type="ECO:0000256" key="11">
    <source>
        <dbReference type="ARBA" id="ARBA00022842"/>
    </source>
</evidence>
<evidence type="ECO:0000256" key="1">
    <source>
        <dbReference type="ARBA" id="ARBA00001936"/>
    </source>
</evidence>
<keyword evidence="11" id="KW-0460">Magnesium</keyword>
<keyword evidence="10" id="KW-0067">ATP-binding</keyword>
<protein>
    <recommendedName>
        <fullName evidence="5">polynucleotide adenylyltransferase</fullName>
        <ecNumber evidence="5">2.7.7.19</ecNumber>
    </recommendedName>
</protein>
<dbReference type="AlphaFoldDB" id="A0A835D6V1"/>
<dbReference type="OrthoDB" id="412748at2759"/>
<evidence type="ECO:0000256" key="7">
    <source>
        <dbReference type="ARBA" id="ARBA00022679"/>
    </source>
</evidence>
<dbReference type="InterPro" id="IPR011068">
    <property type="entry name" value="NuclTrfase_I-like_C"/>
</dbReference>
<evidence type="ECO:0000256" key="5">
    <source>
        <dbReference type="ARBA" id="ARBA00012388"/>
    </source>
</evidence>
<dbReference type="InterPro" id="IPR007012">
    <property type="entry name" value="PolA_pol_cen_dom"/>
</dbReference>
<comment type="cofactor">
    <cofactor evidence="1">
        <name>Mn(2+)</name>
        <dbReference type="ChEBI" id="CHEBI:29035"/>
    </cofactor>
</comment>
<reference evidence="17 18" key="1">
    <citation type="submission" date="2020-04" db="EMBL/GenBank/DDBJ databases">
        <title>Plant Genome Project.</title>
        <authorList>
            <person name="Zhang R.-G."/>
        </authorList>
    </citation>
    <scope>NUCLEOTIDE SEQUENCE [LARGE SCALE GENOMIC DNA]</scope>
    <source>
        <strain evidence="17">YNK0</strain>
        <tissue evidence="17">Leaf</tissue>
    </source>
</reference>
<dbReference type="SUPFAM" id="SSF81301">
    <property type="entry name" value="Nucleotidyltransferase"/>
    <property type="match status" value="1"/>
</dbReference>
<evidence type="ECO:0000256" key="4">
    <source>
        <dbReference type="ARBA" id="ARBA00010912"/>
    </source>
</evidence>
<feature type="domain" description="Poly(A) polymerase nucleotidyltransferase" evidence="16">
    <location>
        <begin position="121"/>
        <end position="208"/>
    </location>
</feature>
<evidence type="ECO:0000313" key="18">
    <source>
        <dbReference type="Proteomes" id="UP000655225"/>
    </source>
</evidence>
<keyword evidence="6" id="KW-0507">mRNA processing</keyword>
<dbReference type="InterPro" id="IPR007010">
    <property type="entry name" value="PolA_pol_RNA-bd_dom"/>
</dbReference>
<dbReference type="InterPro" id="IPR043519">
    <property type="entry name" value="NT_sf"/>
</dbReference>
<proteinExistence type="inferred from homology"/>